<name>A0A8I0MU78_9GAMM</name>
<evidence type="ECO:0000313" key="1">
    <source>
        <dbReference type="EMBL" id="MBE0345447.1"/>
    </source>
</evidence>
<sequence>MWEGSYLVAASSTVTTTPYKSINLPLLWRIIINNTITYEV</sequence>
<comment type="caution">
    <text evidence="1">The sequence shown here is derived from an EMBL/GenBank/DDBJ whole genome shotgun (WGS) entry which is preliminary data.</text>
</comment>
<gene>
    <name evidence="1" type="ORF">PPEP_a0328</name>
</gene>
<dbReference type="EMBL" id="AQHF01000020">
    <property type="protein sequence ID" value="MBE0345447.1"/>
    <property type="molecule type" value="Genomic_DNA"/>
</dbReference>
<protein>
    <submittedName>
        <fullName evidence="1">Uncharacterized protein</fullName>
    </submittedName>
</protein>
<dbReference type="Proteomes" id="UP000660708">
    <property type="component" value="Unassembled WGS sequence"/>
</dbReference>
<organism evidence="1 2">
    <name type="scientific">Pseudoalteromonas peptidolytica F12-50-A1</name>
    <dbReference type="NCBI Taxonomy" id="1315280"/>
    <lineage>
        <taxon>Bacteria</taxon>
        <taxon>Pseudomonadati</taxon>
        <taxon>Pseudomonadota</taxon>
        <taxon>Gammaproteobacteria</taxon>
        <taxon>Alteromonadales</taxon>
        <taxon>Pseudoalteromonadaceae</taxon>
        <taxon>Pseudoalteromonas</taxon>
    </lineage>
</organism>
<keyword evidence="2" id="KW-1185">Reference proteome</keyword>
<proteinExistence type="predicted"/>
<accession>A0A8I0MU78</accession>
<dbReference type="AlphaFoldDB" id="A0A8I0MU78"/>
<evidence type="ECO:0000313" key="2">
    <source>
        <dbReference type="Proteomes" id="UP000660708"/>
    </source>
</evidence>
<reference evidence="1 2" key="1">
    <citation type="submission" date="2015-06" db="EMBL/GenBank/DDBJ databases">
        <title>Genome sequence of Pseudoalteromonas peptidolytica.</title>
        <authorList>
            <person name="Xie B.-B."/>
            <person name="Rong J.-C."/>
            <person name="Qin Q.-L."/>
            <person name="Zhang Y.-Z."/>
        </authorList>
    </citation>
    <scope>NUCLEOTIDE SEQUENCE [LARGE SCALE GENOMIC DNA]</scope>
    <source>
        <strain evidence="1 2">F12-50-A1</strain>
    </source>
</reference>